<accession>A0A9D4MUY1</accession>
<dbReference type="Proteomes" id="UP000828390">
    <property type="component" value="Unassembled WGS sequence"/>
</dbReference>
<protein>
    <submittedName>
        <fullName evidence="1">Uncharacterized protein</fullName>
    </submittedName>
</protein>
<gene>
    <name evidence="1" type="ORF">DPMN_006928</name>
</gene>
<sequence>MNVTHLGIYRFSAEDERLKEATMSHDQILEQKDVPYFSNQKPADIVVCNLAVGIATDDCSTGNNMDSQTRLNYVSIDRLVDCASQNEQNGGENVKQTVVDIGAKYLCRTLDNKKKKKKKHKADRAENKV</sequence>
<comment type="caution">
    <text evidence="1">The sequence shown here is derived from an EMBL/GenBank/DDBJ whole genome shotgun (WGS) entry which is preliminary data.</text>
</comment>
<keyword evidence="2" id="KW-1185">Reference proteome</keyword>
<name>A0A9D4MUY1_DREPO</name>
<evidence type="ECO:0000313" key="2">
    <source>
        <dbReference type="Proteomes" id="UP000828390"/>
    </source>
</evidence>
<evidence type="ECO:0000313" key="1">
    <source>
        <dbReference type="EMBL" id="KAH3882981.1"/>
    </source>
</evidence>
<organism evidence="1 2">
    <name type="scientific">Dreissena polymorpha</name>
    <name type="common">Zebra mussel</name>
    <name type="synonym">Mytilus polymorpha</name>
    <dbReference type="NCBI Taxonomy" id="45954"/>
    <lineage>
        <taxon>Eukaryota</taxon>
        <taxon>Metazoa</taxon>
        <taxon>Spiralia</taxon>
        <taxon>Lophotrochozoa</taxon>
        <taxon>Mollusca</taxon>
        <taxon>Bivalvia</taxon>
        <taxon>Autobranchia</taxon>
        <taxon>Heteroconchia</taxon>
        <taxon>Euheterodonta</taxon>
        <taxon>Imparidentia</taxon>
        <taxon>Neoheterodontei</taxon>
        <taxon>Myida</taxon>
        <taxon>Dreissenoidea</taxon>
        <taxon>Dreissenidae</taxon>
        <taxon>Dreissena</taxon>
    </lineage>
</organism>
<reference evidence="1" key="2">
    <citation type="submission" date="2020-11" db="EMBL/GenBank/DDBJ databases">
        <authorList>
            <person name="McCartney M.A."/>
            <person name="Auch B."/>
            <person name="Kono T."/>
            <person name="Mallez S."/>
            <person name="Becker A."/>
            <person name="Gohl D.M."/>
            <person name="Silverstein K.A.T."/>
            <person name="Koren S."/>
            <person name="Bechman K.B."/>
            <person name="Herman A."/>
            <person name="Abrahante J.E."/>
            <person name="Garbe J."/>
        </authorList>
    </citation>
    <scope>NUCLEOTIDE SEQUENCE</scope>
    <source>
        <strain evidence="1">Duluth1</strain>
        <tissue evidence="1">Whole animal</tissue>
    </source>
</reference>
<reference evidence="1" key="1">
    <citation type="journal article" date="2019" name="bioRxiv">
        <title>The Genome of the Zebra Mussel, Dreissena polymorpha: A Resource for Invasive Species Research.</title>
        <authorList>
            <person name="McCartney M.A."/>
            <person name="Auch B."/>
            <person name="Kono T."/>
            <person name="Mallez S."/>
            <person name="Zhang Y."/>
            <person name="Obille A."/>
            <person name="Becker A."/>
            <person name="Abrahante J.E."/>
            <person name="Garbe J."/>
            <person name="Badalamenti J.P."/>
            <person name="Herman A."/>
            <person name="Mangelson H."/>
            <person name="Liachko I."/>
            <person name="Sullivan S."/>
            <person name="Sone E.D."/>
            <person name="Koren S."/>
            <person name="Silverstein K.A.T."/>
            <person name="Beckman K.B."/>
            <person name="Gohl D.M."/>
        </authorList>
    </citation>
    <scope>NUCLEOTIDE SEQUENCE</scope>
    <source>
        <strain evidence="1">Duluth1</strain>
        <tissue evidence="1">Whole animal</tissue>
    </source>
</reference>
<proteinExistence type="predicted"/>
<dbReference type="EMBL" id="JAIWYP010000001">
    <property type="protein sequence ID" value="KAH3882981.1"/>
    <property type="molecule type" value="Genomic_DNA"/>
</dbReference>
<dbReference type="AlphaFoldDB" id="A0A9D4MUY1"/>